<dbReference type="PANTHER" id="PTHR36923:SF3">
    <property type="entry name" value="FERREDOXIN"/>
    <property type="match status" value="1"/>
</dbReference>
<dbReference type="GO" id="GO:0051538">
    <property type="term" value="F:3 iron, 4 sulfur cluster binding"/>
    <property type="evidence" value="ECO:0007669"/>
    <property type="project" value="UniProtKB-KW"/>
</dbReference>
<evidence type="ECO:0000256" key="5">
    <source>
        <dbReference type="ARBA" id="ARBA00023004"/>
    </source>
</evidence>
<reference evidence="10 11" key="1">
    <citation type="submission" date="2018-05" db="EMBL/GenBank/DDBJ databases">
        <title>Evolution of GPA BGCs.</title>
        <authorList>
            <person name="Waglechner N."/>
            <person name="Wright G.D."/>
        </authorList>
    </citation>
    <scope>NUCLEOTIDE SEQUENCE [LARGE SCALE GENOMIC DNA]</scope>
    <source>
        <strain evidence="10 11">DSM 5908</strain>
    </source>
</reference>
<evidence type="ECO:0000256" key="4">
    <source>
        <dbReference type="ARBA" id="ARBA00022982"/>
    </source>
</evidence>
<dbReference type="PANTHER" id="PTHR36923">
    <property type="entry name" value="FERREDOXIN"/>
    <property type="match status" value="1"/>
</dbReference>
<dbReference type="OrthoDB" id="14703at2"/>
<keyword evidence="11" id="KW-1185">Reference proteome</keyword>
<dbReference type="InterPro" id="IPR017896">
    <property type="entry name" value="4Fe4S_Fe-S-bd"/>
</dbReference>
<protein>
    <recommendedName>
        <fullName evidence="8">Ferredoxin</fullName>
    </recommendedName>
</protein>
<keyword evidence="2 8" id="KW-0813">Transport</keyword>
<evidence type="ECO:0000256" key="6">
    <source>
        <dbReference type="ARBA" id="ARBA00023014"/>
    </source>
</evidence>
<comment type="cofactor">
    <cofactor evidence="1">
        <name>[3Fe-4S] cluster</name>
        <dbReference type="ChEBI" id="CHEBI:21137"/>
    </cofactor>
</comment>
<accession>A0A428W7B3</accession>
<dbReference type="Gene3D" id="3.30.70.20">
    <property type="match status" value="1"/>
</dbReference>
<keyword evidence="4 8" id="KW-0249">Electron transport</keyword>
<evidence type="ECO:0000256" key="2">
    <source>
        <dbReference type="ARBA" id="ARBA00022448"/>
    </source>
</evidence>
<dbReference type="InterPro" id="IPR051269">
    <property type="entry name" value="Fe-S_cluster_ET"/>
</dbReference>
<dbReference type="GO" id="GO:0009055">
    <property type="term" value="F:electron transfer activity"/>
    <property type="evidence" value="ECO:0007669"/>
    <property type="project" value="UniProtKB-UniRule"/>
</dbReference>
<dbReference type="Proteomes" id="UP000286716">
    <property type="component" value="Unassembled WGS sequence"/>
</dbReference>
<organism evidence="10 11">
    <name type="scientific">Amycolatopsis balhimycina DSM 5908</name>
    <dbReference type="NCBI Taxonomy" id="1081091"/>
    <lineage>
        <taxon>Bacteria</taxon>
        <taxon>Bacillati</taxon>
        <taxon>Actinomycetota</taxon>
        <taxon>Actinomycetes</taxon>
        <taxon>Pseudonocardiales</taxon>
        <taxon>Pseudonocardiaceae</taxon>
        <taxon>Amycolatopsis</taxon>
    </lineage>
</organism>
<dbReference type="PROSITE" id="PS51379">
    <property type="entry name" value="4FE4S_FER_2"/>
    <property type="match status" value="1"/>
</dbReference>
<keyword evidence="5 8" id="KW-0408">Iron</keyword>
<feature type="domain" description="4Fe-4S ferredoxin-type" evidence="9">
    <location>
        <begin position="1"/>
        <end position="29"/>
    </location>
</feature>
<evidence type="ECO:0000313" key="11">
    <source>
        <dbReference type="Proteomes" id="UP000286716"/>
    </source>
</evidence>
<evidence type="ECO:0000256" key="1">
    <source>
        <dbReference type="ARBA" id="ARBA00001927"/>
    </source>
</evidence>
<comment type="function">
    <text evidence="8">Ferredoxins are iron-sulfur proteins that transfer electrons in a wide variety of metabolic reactions.</text>
</comment>
<evidence type="ECO:0000256" key="8">
    <source>
        <dbReference type="RuleBase" id="RU368020"/>
    </source>
</evidence>
<proteinExistence type="predicted"/>
<sequence length="62" mass="6226">MQITVDPGRCIGAGQCVLTAPEVFDQNESGIVTVLRPAPAGGDAAAAREAALVCPSSTITVE</sequence>
<comment type="caution">
    <text evidence="10">The sequence shown here is derived from an EMBL/GenBank/DDBJ whole genome shotgun (WGS) entry which is preliminary data.</text>
</comment>
<dbReference type="EMBL" id="QHHU01000050">
    <property type="protein sequence ID" value="RSM38949.1"/>
    <property type="molecule type" value="Genomic_DNA"/>
</dbReference>
<evidence type="ECO:0000256" key="3">
    <source>
        <dbReference type="ARBA" id="ARBA00022723"/>
    </source>
</evidence>
<evidence type="ECO:0000259" key="9">
    <source>
        <dbReference type="PROSITE" id="PS51379"/>
    </source>
</evidence>
<dbReference type="SUPFAM" id="SSF54862">
    <property type="entry name" value="4Fe-4S ferredoxins"/>
    <property type="match status" value="1"/>
</dbReference>
<name>A0A428W7B3_AMYBA</name>
<dbReference type="AlphaFoldDB" id="A0A428W7B3"/>
<keyword evidence="7" id="KW-0003">3Fe-4S</keyword>
<dbReference type="RefSeq" id="WP_020638034.1">
    <property type="nucleotide sequence ID" value="NZ_QHHU01000050.1"/>
</dbReference>
<dbReference type="GO" id="GO:0005506">
    <property type="term" value="F:iron ion binding"/>
    <property type="evidence" value="ECO:0007669"/>
    <property type="project" value="UniProtKB-UniRule"/>
</dbReference>
<dbReference type="Pfam" id="PF13370">
    <property type="entry name" value="Fer4_13"/>
    <property type="match status" value="1"/>
</dbReference>
<gene>
    <name evidence="10" type="ORF">DMA12_31385</name>
</gene>
<keyword evidence="6 8" id="KW-0411">Iron-sulfur</keyword>
<dbReference type="PRINTS" id="PR00352">
    <property type="entry name" value="3FE4SFRDOXIN"/>
</dbReference>
<evidence type="ECO:0000313" key="10">
    <source>
        <dbReference type="EMBL" id="RSM38949.1"/>
    </source>
</evidence>
<dbReference type="InterPro" id="IPR001080">
    <property type="entry name" value="3Fe4S_ferredoxin"/>
</dbReference>
<evidence type="ECO:0000256" key="7">
    <source>
        <dbReference type="ARBA" id="ARBA00023291"/>
    </source>
</evidence>
<keyword evidence="3 8" id="KW-0479">Metal-binding</keyword>